<dbReference type="EMBL" id="LXQA010283209">
    <property type="protein sequence ID" value="MCI40723.1"/>
    <property type="molecule type" value="Genomic_DNA"/>
</dbReference>
<protein>
    <submittedName>
        <fullName evidence="1">Uncharacterized protein</fullName>
    </submittedName>
</protein>
<dbReference type="Proteomes" id="UP000265520">
    <property type="component" value="Unassembled WGS sequence"/>
</dbReference>
<name>A0A392RVR9_9FABA</name>
<keyword evidence="2" id="KW-1185">Reference proteome</keyword>
<organism evidence="1 2">
    <name type="scientific">Trifolium medium</name>
    <dbReference type="NCBI Taxonomy" id="97028"/>
    <lineage>
        <taxon>Eukaryota</taxon>
        <taxon>Viridiplantae</taxon>
        <taxon>Streptophyta</taxon>
        <taxon>Embryophyta</taxon>
        <taxon>Tracheophyta</taxon>
        <taxon>Spermatophyta</taxon>
        <taxon>Magnoliopsida</taxon>
        <taxon>eudicotyledons</taxon>
        <taxon>Gunneridae</taxon>
        <taxon>Pentapetalae</taxon>
        <taxon>rosids</taxon>
        <taxon>fabids</taxon>
        <taxon>Fabales</taxon>
        <taxon>Fabaceae</taxon>
        <taxon>Papilionoideae</taxon>
        <taxon>50 kb inversion clade</taxon>
        <taxon>NPAAA clade</taxon>
        <taxon>Hologalegina</taxon>
        <taxon>IRL clade</taxon>
        <taxon>Trifolieae</taxon>
        <taxon>Trifolium</taxon>
    </lineage>
</organism>
<feature type="non-terminal residue" evidence="1">
    <location>
        <position position="1"/>
    </location>
</feature>
<sequence>SPAGCGGAWRLDDRRAAAAETLTGHLISQIAPILAVRFTMYNPSQH</sequence>
<evidence type="ECO:0000313" key="1">
    <source>
        <dbReference type="EMBL" id="MCI40723.1"/>
    </source>
</evidence>
<comment type="caution">
    <text evidence="1">The sequence shown here is derived from an EMBL/GenBank/DDBJ whole genome shotgun (WGS) entry which is preliminary data.</text>
</comment>
<dbReference type="AlphaFoldDB" id="A0A392RVR9"/>
<evidence type="ECO:0000313" key="2">
    <source>
        <dbReference type="Proteomes" id="UP000265520"/>
    </source>
</evidence>
<accession>A0A392RVR9</accession>
<reference evidence="1 2" key="1">
    <citation type="journal article" date="2018" name="Front. Plant Sci.">
        <title>Red Clover (Trifolium pratense) and Zigzag Clover (T. medium) - A Picture of Genomic Similarities and Differences.</title>
        <authorList>
            <person name="Dluhosova J."/>
            <person name="Istvanek J."/>
            <person name="Nedelnik J."/>
            <person name="Repkova J."/>
        </authorList>
    </citation>
    <scope>NUCLEOTIDE SEQUENCE [LARGE SCALE GENOMIC DNA]</scope>
    <source>
        <strain evidence="2">cv. 10/8</strain>
        <tissue evidence="1">Leaf</tissue>
    </source>
</reference>
<proteinExistence type="predicted"/>